<dbReference type="RefSeq" id="WP_091767236.1">
    <property type="nucleotide sequence ID" value="NZ_FNHG01000003.1"/>
</dbReference>
<evidence type="ECO:0000259" key="1">
    <source>
        <dbReference type="Pfam" id="PF01037"/>
    </source>
</evidence>
<dbReference type="SUPFAM" id="SSF54909">
    <property type="entry name" value="Dimeric alpha+beta barrel"/>
    <property type="match status" value="1"/>
</dbReference>
<gene>
    <name evidence="2" type="ORF">SAMN04488568_103112</name>
</gene>
<evidence type="ECO:0000313" key="2">
    <source>
        <dbReference type="EMBL" id="SDL93886.1"/>
    </source>
</evidence>
<dbReference type="STRING" id="144026.SAMN04488568_103112"/>
<dbReference type="InterPro" id="IPR011008">
    <property type="entry name" value="Dimeric_a/b-barrel"/>
</dbReference>
<dbReference type="OrthoDB" id="9799041at2"/>
<organism evidence="2 3">
    <name type="scientific">Maricaulis salignorans</name>
    <dbReference type="NCBI Taxonomy" id="144026"/>
    <lineage>
        <taxon>Bacteria</taxon>
        <taxon>Pseudomonadati</taxon>
        <taxon>Pseudomonadota</taxon>
        <taxon>Alphaproteobacteria</taxon>
        <taxon>Maricaulales</taxon>
        <taxon>Maricaulaceae</taxon>
        <taxon>Maricaulis</taxon>
    </lineage>
</organism>
<name>A0A1G9P527_9PROT</name>
<reference evidence="2 3" key="1">
    <citation type="submission" date="2016-10" db="EMBL/GenBank/DDBJ databases">
        <authorList>
            <person name="de Groot N.N."/>
        </authorList>
    </citation>
    <scope>NUCLEOTIDE SEQUENCE [LARGE SCALE GENOMIC DNA]</scope>
    <source>
        <strain evidence="2 3">DSM 16077</strain>
    </source>
</reference>
<accession>A0A1G9P527</accession>
<sequence>MRQFYVFINCELGHTYDVAASLVDKLDEAPMVHSISGAFDLLAHFGIEDDGDIGRFVNEKVQTIPGIKDTQTIICFNAFTRDRGLG</sequence>
<proteinExistence type="predicted"/>
<dbReference type="InterPro" id="IPR019887">
    <property type="entry name" value="Tscrpt_reg_AsnC/Lrp_C"/>
</dbReference>
<dbReference type="EMBL" id="FNHG01000003">
    <property type="protein sequence ID" value="SDL93886.1"/>
    <property type="molecule type" value="Genomic_DNA"/>
</dbReference>
<dbReference type="Pfam" id="PF01037">
    <property type="entry name" value="AsnC_trans_reg"/>
    <property type="match status" value="1"/>
</dbReference>
<keyword evidence="3" id="KW-1185">Reference proteome</keyword>
<dbReference type="Gene3D" id="3.30.70.920">
    <property type="match status" value="1"/>
</dbReference>
<evidence type="ECO:0000313" key="3">
    <source>
        <dbReference type="Proteomes" id="UP000199759"/>
    </source>
</evidence>
<dbReference type="Proteomes" id="UP000199759">
    <property type="component" value="Unassembled WGS sequence"/>
</dbReference>
<protein>
    <submittedName>
        <fullName evidence="2">AsnC family protein</fullName>
    </submittedName>
</protein>
<dbReference type="AlphaFoldDB" id="A0A1G9P527"/>
<feature type="domain" description="Transcription regulator AsnC/Lrp ligand binding" evidence="1">
    <location>
        <begin position="6"/>
        <end position="77"/>
    </location>
</feature>